<dbReference type="EC" id="2.1.1.33" evidence="7"/>
<protein>
    <recommendedName>
        <fullName evidence="7">tRNA (guanine-N(7)-)-methyltransferase</fullName>
        <ecNumber evidence="7">2.1.1.33</ecNumber>
    </recommendedName>
    <alternativeName>
        <fullName evidence="7">tRNA (guanine(46)-N(7))-methyltransferase</fullName>
    </alternativeName>
    <alternativeName>
        <fullName evidence="7">tRNA(m7G46)-methyltransferase</fullName>
    </alternativeName>
</protein>
<keyword evidence="5 7" id="KW-0949">S-adenosyl-L-methionine</keyword>
<dbReference type="HOGENOM" id="CLU_050910_0_1_12"/>
<reference evidence="8 9" key="1">
    <citation type="submission" date="2011-11" db="EMBL/GenBank/DDBJ databases">
        <title>Complete sequence of Spirochaeta sp. grapes.</title>
        <authorList>
            <consortium name="US DOE Joint Genome Institute"/>
            <person name="Lucas S."/>
            <person name="Han J."/>
            <person name="Lapidus A."/>
            <person name="Cheng J.-F."/>
            <person name="Goodwin L."/>
            <person name="Pitluck S."/>
            <person name="Peters L."/>
            <person name="Ovchinnikova G."/>
            <person name="Munk A.C."/>
            <person name="Detter J.C."/>
            <person name="Han C."/>
            <person name="Tapia R."/>
            <person name="Land M."/>
            <person name="Hauser L."/>
            <person name="Kyrpides N."/>
            <person name="Ivanova N."/>
            <person name="Pagani I."/>
            <person name="Ritalahtilisa K."/>
            <person name="Loeffler F."/>
            <person name="Woyke T."/>
        </authorList>
    </citation>
    <scope>NUCLEOTIDE SEQUENCE [LARGE SCALE GENOMIC DNA]</scope>
    <source>
        <strain evidence="9">ATCC BAA-1885 / DSM 22778 / Grapes</strain>
    </source>
</reference>
<gene>
    <name evidence="7" type="primary">trmB</name>
    <name evidence="8" type="ordered locus">SpiGrapes_0627</name>
</gene>
<organism evidence="8 9">
    <name type="scientific">Sphaerochaeta pleomorpha (strain ATCC BAA-1885 / DSM 22778 / Grapes)</name>
    <dbReference type="NCBI Taxonomy" id="158190"/>
    <lineage>
        <taxon>Bacteria</taxon>
        <taxon>Pseudomonadati</taxon>
        <taxon>Spirochaetota</taxon>
        <taxon>Spirochaetia</taxon>
        <taxon>Spirochaetales</taxon>
        <taxon>Sphaerochaetaceae</taxon>
        <taxon>Sphaerochaeta</taxon>
    </lineage>
</organism>
<dbReference type="PROSITE" id="PS51625">
    <property type="entry name" value="SAM_MT_TRMB"/>
    <property type="match status" value="1"/>
</dbReference>
<feature type="binding site" evidence="7">
    <location>
        <position position="157"/>
    </location>
    <ligand>
        <name>substrate</name>
    </ligand>
</feature>
<dbReference type="HAMAP" id="MF_01057">
    <property type="entry name" value="tRNA_methyltr_TrmB"/>
    <property type="match status" value="1"/>
</dbReference>
<proteinExistence type="inferred from homology"/>
<feature type="binding site" evidence="7">
    <location>
        <position position="130"/>
    </location>
    <ligand>
        <name>S-adenosyl-L-methionine</name>
        <dbReference type="ChEBI" id="CHEBI:59789"/>
    </ligand>
</feature>
<keyword evidence="9" id="KW-1185">Reference proteome</keyword>
<keyword evidence="4 7" id="KW-0808">Transferase</keyword>
<dbReference type="eggNOG" id="COG0220">
    <property type="taxonomic scope" value="Bacteria"/>
</dbReference>
<dbReference type="EMBL" id="CP003155">
    <property type="protein sequence ID" value="AEV28469.1"/>
    <property type="molecule type" value="Genomic_DNA"/>
</dbReference>
<comment type="pathway">
    <text evidence="7">tRNA modification; N(7)-methylguanine-tRNA biosynthesis.</text>
</comment>
<dbReference type="Proteomes" id="UP000005632">
    <property type="component" value="Chromosome"/>
</dbReference>
<evidence type="ECO:0000256" key="2">
    <source>
        <dbReference type="ARBA" id="ARBA00003015"/>
    </source>
</evidence>
<dbReference type="KEGG" id="sgp:SpiGrapes_0627"/>
<keyword evidence="6 7" id="KW-0819">tRNA processing</keyword>
<dbReference type="Gene3D" id="3.40.50.150">
    <property type="entry name" value="Vaccinia Virus protein VP39"/>
    <property type="match status" value="1"/>
</dbReference>
<dbReference type="RefSeq" id="WP_014269318.1">
    <property type="nucleotide sequence ID" value="NC_016633.1"/>
</dbReference>
<feature type="binding site" evidence="7">
    <location>
        <position position="78"/>
    </location>
    <ligand>
        <name>S-adenosyl-L-methionine</name>
        <dbReference type="ChEBI" id="CHEBI:59789"/>
    </ligand>
</feature>
<comment type="caution">
    <text evidence="7">Lacks conserved residue(s) required for the propagation of feature annotation.</text>
</comment>
<feature type="binding site" evidence="7">
    <location>
        <position position="153"/>
    </location>
    <ligand>
        <name>S-adenosyl-L-methionine</name>
        <dbReference type="ChEBI" id="CHEBI:59789"/>
    </ligand>
</feature>
<dbReference type="GO" id="GO:0043527">
    <property type="term" value="C:tRNA methyltransferase complex"/>
    <property type="evidence" value="ECO:0007669"/>
    <property type="project" value="TreeGrafter"/>
</dbReference>
<dbReference type="AlphaFoldDB" id="G8QXW4"/>
<dbReference type="Pfam" id="PF02390">
    <property type="entry name" value="Methyltransf_4"/>
    <property type="match status" value="1"/>
</dbReference>
<evidence type="ECO:0000313" key="8">
    <source>
        <dbReference type="EMBL" id="AEV28469.1"/>
    </source>
</evidence>
<keyword evidence="3 7" id="KW-0489">Methyltransferase</keyword>
<evidence type="ECO:0000256" key="4">
    <source>
        <dbReference type="ARBA" id="ARBA00022679"/>
    </source>
</evidence>
<evidence type="ECO:0000256" key="5">
    <source>
        <dbReference type="ARBA" id="ARBA00022691"/>
    </source>
</evidence>
<evidence type="ECO:0000256" key="3">
    <source>
        <dbReference type="ARBA" id="ARBA00022603"/>
    </source>
</evidence>
<dbReference type="UniPathway" id="UPA00989"/>
<evidence type="ECO:0000256" key="7">
    <source>
        <dbReference type="HAMAP-Rule" id="MF_01057"/>
    </source>
</evidence>
<dbReference type="PANTHER" id="PTHR23417:SF14">
    <property type="entry name" value="PENTACOTRIPEPTIDE-REPEAT REGION OF PRORP DOMAIN-CONTAINING PROTEIN"/>
    <property type="match status" value="1"/>
</dbReference>
<evidence type="ECO:0000313" key="9">
    <source>
        <dbReference type="Proteomes" id="UP000005632"/>
    </source>
</evidence>
<dbReference type="InterPro" id="IPR003358">
    <property type="entry name" value="tRNA_(Gua-N-7)_MeTrfase_Trmb"/>
</dbReference>
<sequence>MQENQDTIFTDIPELKWVENRAEGSPREIKSYVLRSSYLRTFQLEAIRKYYHTYGLPFQDKKISFREVFGNDKPVIIEIGFGMGTSTERIARERSEYNYLGIEVFLSGFSKLMDSVGKQGLENVRLMRFDAVQVLNSMIEDGSVAGFHVFFPDPWPKKRQQKRRLIQVPLARLMAQKLQKGGYIYCVTDWEEYAYQMLEVFSQVEELVNPYAGFAPPRKWRPTTKFEQKGLAQDNPINEVWVEKTGR</sequence>
<comment type="catalytic activity">
    <reaction evidence="1 7">
        <text>guanosine(46) in tRNA + S-adenosyl-L-methionine = N(7)-methylguanosine(46) in tRNA + S-adenosyl-L-homocysteine</text>
        <dbReference type="Rhea" id="RHEA:42708"/>
        <dbReference type="Rhea" id="RHEA-COMP:10188"/>
        <dbReference type="Rhea" id="RHEA-COMP:10189"/>
        <dbReference type="ChEBI" id="CHEBI:57856"/>
        <dbReference type="ChEBI" id="CHEBI:59789"/>
        <dbReference type="ChEBI" id="CHEBI:74269"/>
        <dbReference type="ChEBI" id="CHEBI:74480"/>
        <dbReference type="EC" id="2.1.1.33"/>
    </reaction>
</comment>
<accession>G8QXW4</accession>
<evidence type="ECO:0000256" key="1">
    <source>
        <dbReference type="ARBA" id="ARBA00000142"/>
    </source>
</evidence>
<dbReference type="OrthoDB" id="9802090at2"/>
<dbReference type="InterPro" id="IPR055361">
    <property type="entry name" value="tRNA_methyltr_TrmB_bact"/>
</dbReference>
<dbReference type="STRING" id="158190.SpiGrapes_0627"/>
<dbReference type="SUPFAM" id="SSF53335">
    <property type="entry name" value="S-adenosyl-L-methionine-dependent methyltransferases"/>
    <property type="match status" value="1"/>
</dbReference>
<dbReference type="InterPro" id="IPR029063">
    <property type="entry name" value="SAM-dependent_MTases_sf"/>
</dbReference>
<name>G8QXW4_SPHPG</name>
<comment type="similarity">
    <text evidence="7">Belongs to the class I-like SAM-binding methyltransferase superfamily. TrmB family.</text>
</comment>
<comment type="function">
    <text evidence="2 7">Catalyzes the formation of N(7)-methylguanine at position 46 (m7G46) in tRNA.</text>
</comment>
<dbReference type="PANTHER" id="PTHR23417">
    <property type="entry name" value="3-DEOXY-D-MANNO-OCTULOSONIC-ACID TRANSFERASE/TRNA GUANINE-N 7 - -METHYLTRANSFERASE"/>
    <property type="match status" value="1"/>
</dbReference>
<feature type="binding site" evidence="7">
    <location>
        <position position="103"/>
    </location>
    <ligand>
        <name>S-adenosyl-L-methionine</name>
        <dbReference type="ChEBI" id="CHEBI:59789"/>
    </ligand>
</feature>
<dbReference type="NCBIfam" id="TIGR00091">
    <property type="entry name" value="tRNA (guanosine(46)-N7)-methyltransferase TrmB"/>
    <property type="match status" value="1"/>
</dbReference>
<evidence type="ECO:0000256" key="6">
    <source>
        <dbReference type="ARBA" id="ARBA00022694"/>
    </source>
</evidence>
<feature type="binding site" evidence="7">
    <location>
        <position position="189"/>
    </location>
    <ligand>
        <name>substrate</name>
    </ligand>
</feature>
<dbReference type="GO" id="GO:0008176">
    <property type="term" value="F:tRNA (guanine(46)-N7)-methyltransferase activity"/>
    <property type="evidence" value="ECO:0007669"/>
    <property type="project" value="UniProtKB-UniRule"/>
</dbReference>
<feature type="binding site" evidence="7">
    <location>
        <begin position="224"/>
        <end position="227"/>
    </location>
    <ligand>
        <name>substrate</name>
    </ligand>
</feature>